<dbReference type="EMBL" id="CARXXK010001202">
    <property type="protein sequence ID" value="CAI6374379.1"/>
    <property type="molecule type" value="Genomic_DNA"/>
</dbReference>
<reference evidence="9 11" key="1">
    <citation type="submission" date="2023-01" db="EMBL/GenBank/DDBJ databases">
        <authorList>
            <person name="Whitehead M."/>
        </authorList>
    </citation>
    <scope>NUCLEOTIDE SEQUENCE [LARGE SCALE GENOMIC DNA]</scope>
</reference>
<dbReference type="Proteomes" id="UP001160148">
    <property type="component" value="Unassembled WGS sequence"/>
</dbReference>
<dbReference type="EMBL" id="CARXXK010001228">
    <property type="protein sequence ID" value="CAI6374562.1"/>
    <property type="molecule type" value="Genomic_DNA"/>
</dbReference>
<evidence type="ECO:0000256" key="5">
    <source>
        <dbReference type="ARBA" id="ARBA00022723"/>
    </source>
</evidence>
<keyword evidence="7" id="KW-0539">Nucleus</keyword>
<evidence type="ECO:0000256" key="6">
    <source>
        <dbReference type="ARBA" id="ARBA00022801"/>
    </source>
</evidence>
<dbReference type="PANTHER" id="PTHR22930">
    <property type="match status" value="1"/>
</dbReference>
<evidence type="ECO:0000256" key="7">
    <source>
        <dbReference type="ARBA" id="ARBA00023242"/>
    </source>
</evidence>
<keyword evidence="4" id="KW-0540">Nuclease</keyword>
<dbReference type="AlphaFoldDB" id="A0AAV0Y3I0"/>
<dbReference type="InterPro" id="IPR045249">
    <property type="entry name" value="HARBI1-like"/>
</dbReference>
<comment type="subcellular location">
    <subcellularLocation>
        <location evidence="2">Nucleus</location>
    </subcellularLocation>
</comment>
<gene>
    <name evidence="9" type="ORF">MEUPH1_LOCUS28012</name>
    <name evidence="10" type="ORF">MEUPH1_LOCUS28176</name>
</gene>
<organism evidence="9 11">
    <name type="scientific">Macrosiphum euphorbiae</name>
    <name type="common">potato aphid</name>
    <dbReference type="NCBI Taxonomy" id="13131"/>
    <lineage>
        <taxon>Eukaryota</taxon>
        <taxon>Metazoa</taxon>
        <taxon>Ecdysozoa</taxon>
        <taxon>Arthropoda</taxon>
        <taxon>Hexapoda</taxon>
        <taxon>Insecta</taxon>
        <taxon>Pterygota</taxon>
        <taxon>Neoptera</taxon>
        <taxon>Paraneoptera</taxon>
        <taxon>Hemiptera</taxon>
        <taxon>Sternorrhyncha</taxon>
        <taxon>Aphidomorpha</taxon>
        <taxon>Aphidoidea</taxon>
        <taxon>Aphididae</taxon>
        <taxon>Macrosiphini</taxon>
        <taxon>Macrosiphum</taxon>
    </lineage>
</organism>
<dbReference type="Pfam" id="PF13359">
    <property type="entry name" value="DDE_Tnp_4"/>
    <property type="match status" value="1"/>
</dbReference>
<keyword evidence="5" id="KW-0479">Metal-binding</keyword>
<evidence type="ECO:0000256" key="1">
    <source>
        <dbReference type="ARBA" id="ARBA00001968"/>
    </source>
</evidence>
<dbReference type="GO" id="GO:0005634">
    <property type="term" value="C:nucleus"/>
    <property type="evidence" value="ECO:0007669"/>
    <property type="project" value="UniProtKB-SubCell"/>
</dbReference>
<evidence type="ECO:0000256" key="4">
    <source>
        <dbReference type="ARBA" id="ARBA00022722"/>
    </source>
</evidence>
<accession>A0AAV0Y3I0</accession>
<comment type="cofactor">
    <cofactor evidence="1">
        <name>a divalent metal cation</name>
        <dbReference type="ChEBI" id="CHEBI:60240"/>
    </cofactor>
</comment>
<dbReference type="GO" id="GO:0004518">
    <property type="term" value="F:nuclease activity"/>
    <property type="evidence" value="ECO:0007669"/>
    <property type="project" value="UniProtKB-KW"/>
</dbReference>
<dbReference type="InterPro" id="IPR027806">
    <property type="entry name" value="HARBI1_dom"/>
</dbReference>
<dbReference type="GO" id="GO:0016787">
    <property type="term" value="F:hydrolase activity"/>
    <property type="evidence" value="ECO:0007669"/>
    <property type="project" value="UniProtKB-KW"/>
</dbReference>
<evidence type="ECO:0000256" key="3">
    <source>
        <dbReference type="ARBA" id="ARBA00006958"/>
    </source>
</evidence>
<dbReference type="PANTHER" id="PTHR22930:SF289">
    <property type="entry name" value="DDE TNP4 DOMAIN-CONTAINING PROTEIN-RELATED"/>
    <property type="match status" value="1"/>
</dbReference>
<sequence>MANFQEMAMFFAINNVEEHANYVHNERQTRNREYITDPFTLSDRLFIKNFRLTKDAVRYLIDLLRPHIISNTRSSAIDLNTKIFSTLNFLATGCYQSPIGNSKLMVLSQPTVSRCISEVVAALNLPEIFQAWVRFPKNLSELSEIRNEFYKETGFPGIIGCVDCTHVAIVPPSTNLNLNENQYPEYIYVNRKGYHSINVQLICDSKLNILNVNALFPGSTHDIHVWNNSSILQTLQELHRRNHKDFFLLGDSGYPLRQWLLTPIANPTTNAEIYYNQRQMSSRSIIERCNGVLKMRFRCLLKDRTLHYKPEKASLIINACIVLHNICIANNVPLHEDEDEINNLGMIEDDAILDDNHNINNRNIELTLGRKQRDRVVQYLFNRNDVV</sequence>
<keyword evidence="11" id="KW-1185">Reference proteome</keyword>
<comment type="similarity">
    <text evidence="3">Belongs to the HARBI1 family.</text>
</comment>
<keyword evidence="6" id="KW-0378">Hydrolase</keyword>
<comment type="caution">
    <text evidence="9">The sequence shown here is derived from an EMBL/GenBank/DDBJ whole genome shotgun (WGS) entry which is preliminary data.</text>
</comment>
<protein>
    <recommendedName>
        <fullName evidence="8">DDE Tnp4 domain-containing protein</fullName>
    </recommendedName>
</protein>
<dbReference type="GO" id="GO:0046872">
    <property type="term" value="F:metal ion binding"/>
    <property type="evidence" value="ECO:0007669"/>
    <property type="project" value="UniProtKB-KW"/>
</dbReference>
<evidence type="ECO:0000313" key="9">
    <source>
        <dbReference type="EMBL" id="CAI6374379.1"/>
    </source>
</evidence>
<feature type="domain" description="DDE Tnp4" evidence="8">
    <location>
        <begin position="162"/>
        <end position="325"/>
    </location>
</feature>
<evidence type="ECO:0000313" key="11">
    <source>
        <dbReference type="Proteomes" id="UP001160148"/>
    </source>
</evidence>
<name>A0AAV0Y3I0_9HEMI</name>
<proteinExistence type="inferred from homology"/>
<evidence type="ECO:0000259" key="8">
    <source>
        <dbReference type="Pfam" id="PF13359"/>
    </source>
</evidence>
<evidence type="ECO:0000313" key="10">
    <source>
        <dbReference type="EMBL" id="CAI6374562.1"/>
    </source>
</evidence>
<evidence type="ECO:0000256" key="2">
    <source>
        <dbReference type="ARBA" id="ARBA00004123"/>
    </source>
</evidence>